<proteinExistence type="predicted"/>
<organism evidence="1 2">
    <name type="scientific">Mythimna loreyi</name>
    <dbReference type="NCBI Taxonomy" id="667449"/>
    <lineage>
        <taxon>Eukaryota</taxon>
        <taxon>Metazoa</taxon>
        <taxon>Ecdysozoa</taxon>
        <taxon>Arthropoda</taxon>
        <taxon>Hexapoda</taxon>
        <taxon>Insecta</taxon>
        <taxon>Pterygota</taxon>
        <taxon>Neoptera</taxon>
        <taxon>Endopterygota</taxon>
        <taxon>Lepidoptera</taxon>
        <taxon>Glossata</taxon>
        <taxon>Ditrysia</taxon>
        <taxon>Noctuoidea</taxon>
        <taxon>Noctuidae</taxon>
        <taxon>Noctuinae</taxon>
        <taxon>Hadenini</taxon>
        <taxon>Mythimna</taxon>
    </lineage>
</organism>
<name>A0ACC2Q5F6_9NEOP</name>
<evidence type="ECO:0000313" key="2">
    <source>
        <dbReference type="Proteomes" id="UP001231649"/>
    </source>
</evidence>
<accession>A0ACC2Q5F6</accession>
<comment type="caution">
    <text evidence="1">The sequence shown here is derived from an EMBL/GenBank/DDBJ whole genome shotgun (WGS) entry which is preliminary data.</text>
</comment>
<gene>
    <name evidence="1" type="ORF">PYW08_011333</name>
</gene>
<dbReference type="Proteomes" id="UP001231649">
    <property type="component" value="Chromosome 29"/>
</dbReference>
<reference evidence="1" key="1">
    <citation type="submission" date="2023-03" db="EMBL/GenBank/DDBJ databases">
        <title>Chromosome-level genomes of two armyworms, Mythimna separata and Mythimna loreyi, provide insights into the biosynthesis and reception of sex pheromones.</title>
        <authorList>
            <person name="Zhao H."/>
        </authorList>
    </citation>
    <scope>NUCLEOTIDE SEQUENCE</scope>
    <source>
        <strain evidence="1">BeijingLab</strain>
    </source>
</reference>
<dbReference type="EMBL" id="CM056805">
    <property type="protein sequence ID" value="KAJ8707199.1"/>
    <property type="molecule type" value="Genomic_DNA"/>
</dbReference>
<sequence length="222" mass="22635">MSTKTVIVFCVQAFFTQIVFSQQCTSHVAIDTSRFSHPNTMTRFSQVHPSVINEHLAAPINGWTVRGLPNEGFYSPAMEFATTNGGGLPVRSISSISPTGITVISDNAYEGPVVVTGELPLVSAVAVDGNLPTAGVGAIEYGCGNGLVAILSKGPELKTSSKRPGAFSTGPNVAFGSGSNFGSGLALGLGDGFGLAAGSGRSADFANANRISCGGCGCGMFY</sequence>
<keyword evidence="2" id="KW-1185">Reference proteome</keyword>
<evidence type="ECO:0000313" key="1">
    <source>
        <dbReference type="EMBL" id="KAJ8707199.1"/>
    </source>
</evidence>
<protein>
    <submittedName>
        <fullName evidence="1">Uncharacterized protein</fullName>
    </submittedName>
</protein>